<gene>
    <name evidence="4" type="ORF">SZL87_11370</name>
</gene>
<dbReference type="PROSITE" id="PS00194">
    <property type="entry name" value="THIOREDOXIN_1"/>
    <property type="match status" value="1"/>
</dbReference>
<name>A0ABU8EJB6_9BACL</name>
<dbReference type="CDD" id="cd02966">
    <property type="entry name" value="TlpA_like_family"/>
    <property type="match status" value="1"/>
</dbReference>
<feature type="region of interest" description="Disordered" evidence="2">
    <location>
        <begin position="35"/>
        <end position="56"/>
    </location>
</feature>
<evidence type="ECO:0000313" key="4">
    <source>
        <dbReference type="EMBL" id="MEI4463028.1"/>
    </source>
</evidence>
<accession>A0ABU8EJB6</accession>
<dbReference type="Pfam" id="PF00578">
    <property type="entry name" value="AhpC-TSA"/>
    <property type="match status" value="1"/>
</dbReference>
<evidence type="ECO:0000259" key="3">
    <source>
        <dbReference type="PROSITE" id="PS51352"/>
    </source>
</evidence>
<dbReference type="InterPro" id="IPR036249">
    <property type="entry name" value="Thioredoxin-like_sf"/>
</dbReference>
<dbReference type="RefSeq" id="WP_195865782.1">
    <property type="nucleotide sequence ID" value="NZ_JBAWKY010000003.1"/>
</dbReference>
<dbReference type="InterPro" id="IPR017937">
    <property type="entry name" value="Thioredoxin_CS"/>
</dbReference>
<dbReference type="PANTHER" id="PTHR42852">
    <property type="entry name" value="THIOL:DISULFIDE INTERCHANGE PROTEIN DSBE"/>
    <property type="match status" value="1"/>
</dbReference>
<dbReference type="Gene3D" id="3.40.30.10">
    <property type="entry name" value="Glutaredoxin"/>
    <property type="match status" value="1"/>
</dbReference>
<dbReference type="SUPFAM" id="SSF52833">
    <property type="entry name" value="Thioredoxin-like"/>
    <property type="match status" value="1"/>
</dbReference>
<sequence>MPRHKKIAVFFILLLATGLIGMNVYENQQKKKQEAQEQRQTTTLEKTAIDSTEEDKERASDFTLKTTSGETIRLSDYRGKKVILNFWATWCPPCKAEMPHMQAFHEKHKNDVEIIAVNLTSLDNGNDALKKFIEDYRLTFTIPLDQEGTIGNRYKAYTIPTSYVIDEEGYIQHKVIGPMNEEMMENMITSNG</sequence>
<comment type="caution">
    <text evidence="4">The sequence shown here is derived from an EMBL/GenBank/DDBJ whole genome shotgun (WGS) entry which is preliminary data.</text>
</comment>
<dbReference type="PANTHER" id="PTHR42852:SF13">
    <property type="entry name" value="PROTEIN DIPZ"/>
    <property type="match status" value="1"/>
</dbReference>
<feature type="domain" description="Thioredoxin" evidence="3">
    <location>
        <begin position="53"/>
        <end position="192"/>
    </location>
</feature>
<reference evidence="4 5" key="1">
    <citation type="submission" date="2023-12" db="EMBL/GenBank/DDBJ databases">
        <authorList>
            <person name="Easwaran N."/>
            <person name="Lazarus H.P.S."/>
        </authorList>
    </citation>
    <scope>NUCLEOTIDE SEQUENCE [LARGE SCALE GENOMIC DNA]</scope>
    <source>
        <strain evidence="4 5">VIT-2023</strain>
    </source>
</reference>
<evidence type="ECO:0000256" key="1">
    <source>
        <dbReference type="ARBA" id="ARBA00023157"/>
    </source>
</evidence>
<dbReference type="InterPro" id="IPR013766">
    <property type="entry name" value="Thioredoxin_domain"/>
</dbReference>
<dbReference type="InterPro" id="IPR050553">
    <property type="entry name" value="Thioredoxin_ResA/DsbE_sf"/>
</dbReference>
<dbReference type="InterPro" id="IPR000866">
    <property type="entry name" value="AhpC/TSA"/>
</dbReference>
<evidence type="ECO:0000313" key="5">
    <source>
        <dbReference type="Proteomes" id="UP001387110"/>
    </source>
</evidence>
<keyword evidence="1" id="KW-1015">Disulfide bond</keyword>
<proteinExistence type="predicted"/>
<dbReference type="Proteomes" id="UP001387110">
    <property type="component" value="Unassembled WGS sequence"/>
</dbReference>
<keyword evidence="5" id="KW-1185">Reference proteome</keyword>
<evidence type="ECO:0000256" key="2">
    <source>
        <dbReference type="SAM" id="MobiDB-lite"/>
    </source>
</evidence>
<dbReference type="EMBL" id="JBAWKY010000003">
    <property type="protein sequence ID" value="MEI4463028.1"/>
    <property type="molecule type" value="Genomic_DNA"/>
</dbReference>
<dbReference type="PROSITE" id="PS51352">
    <property type="entry name" value="THIOREDOXIN_2"/>
    <property type="match status" value="1"/>
</dbReference>
<protein>
    <submittedName>
        <fullName evidence="4">TlpA disulfide reductase family protein</fullName>
    </submittedName>
</protein>
<organism evidence="4 5">
    <name type="scientific">Exiguobacterium indicum</name>
    <dbReference type="NCBI Taxonomy" id="296995"/>
    <lineage>
        <taxon>Bacteria</taxon>
        <taxon>Bacillati</taxon>
        <taxon>Bacillota</taxon>
        <taxon>Bacilli</taxon>
        <taxon>Bacillales</taxon>
        <taxon>Bacillales Family XII. Incertae Sedis</taxon>
        <taxon>Exiguobacterium</taxon>
    </lineage>
</organism>